<keyword evidence="3" id="KW-0175">Coiled coil</keyword>
<dbReference type="RefSeq" id="WP_124947012.1">
    <property type="nucleotide sequence ID" value="NZ_BHVT01000057.1"/>
</dbReference>
<keyword evidence="2" id="KW-0813">Transport</keyword>
<reference evidence="7 8" key="1">
    <citation type="submission" date="2019-03" db="EMBL/GenBank/DDBJ databases">
        <title>Genomic Encyclopedia of Type Strains, Phase IV (KMG-IV): sequencing the most valuable type-strain genomes for metagenomic binning, comparative biology and taxonomic classification.</title>
        <authorList>
            <person name="Goeker M."/>
        </authorList>
    </citation>
    <scope>NUCLEOTIDE SEQUENCE [LARGE SCALE GENOMIC DNA]</scope>
    <source>
        <strain evidence="7 8">DSM 100309</strain>
    </source>
</reference>
<accession>A0A4R3YCG3</accession>
<dbReference type="SUPFAM" id="SSF111369">
    <property type="entry name" value="HlyD-like secretion proteins"/>
    <property type="match status" value="1"/>
</dbReference>
<feature type="domain" description="CzcB-like barrel-sandwich hybrid" evidence="6">
    <location>
        <begin position="87"/>
        <end position="227"/>
    </location>
</feature>
<keyword evidence="4" id="KW-0732">Signal</keyword>
<name>A0A4R3YCG3_9PROT</name>
<evidence type="ECO:0000313" key="8">
    <source>
        <dbReference type="Proteomes" id="UP000295367"/>
    </source>
</evidence>
<comment type="caution">
    <text evidence="7">The sequence shown here is derived from an EMBL/GenBank/DDBJ whole genome shotgun (WGS) entry which is preliminary data.</text>
</comment>
<dbReference type="Proteomes" id="UP000295367">
    <property type="component" value="Unassembled WGS sequence"/>
</dbReference>
<dbReference type="GO" id="GO:0060003">
    <property type="term" value="P:copper ion export"/>
    <property type="evidence" value="ECO:0007669"/>
    <property type="project" value="TreeGrafter"/>
</dbReference>
<feature type="signal peptide" evidence="4">
    <location>
        <begin position="1"/>
        <end position="29"/>
    </location>
</feature>
<dbReference type="PANTHER" id="PTHR30097">
    <property type="entry name" value="CATION EFFLUX SYSTEM PROTEIN CUSB"/>
    <property type="match status" value="1"/>
</dbReference>
<comment type="similarity">
    <text evidence="1">Belongs to the membrane fusion protein (MFP) (TC 8.A.1) family.</text>
</comment>
<feature type="domain" description="CusB-like beta-barrel" evidence="5">
    <location>
        <begin position="233"/>
        <end position="307"/>
    </location>
</feature>
<dbReference type="OrthoDB" id="9806939at2"/>
<dbReference type="InterPro" id="IPR006143">
    <property type="entry name" value="RND_pump_MFP"/>
</dbReference>
<dbReference type="GO" id="GO:0030313">
    <property type="term" value="C:cell envelope"/>
    <property type="evidence" value="ECO:0007669"/>
    <property type="project" value="TreeGrafter"/>
</dbReference>
<dbReference type="GO" id="GO:0015679">
    <property type="term" value="P:plasma membrane copper ion transport"/>
    <property type="evidence" value="ECO:0007669"/>
    <property type="project" value="TreeGrafter"/>
</dbReference>
<feature type="chain" id="PRO_5020823544" evidence="4">
    <location>
        <begin position="30"/>
        <end position="385"/>
    </location>
</feature>
<dbReference type="InterPro" id="IPR051909">
    <property type="entry name" value="MFP_Cation_Efflux"/>
</dbReference>
<keyword evidence="8" id="KW-1185">Reference proteome</keyword>
<dbReference type="NCBIfam" id="TIGR01730">
    <property type="entry name" value="RND_mfp"/>
    <property type="match status" value="1"/>
</dbReference>
<evidence type="ECO:0000256" key="1">
    <source>
        <dbReference type="ARBA" id="ARBA00009477"/>
    </source>
</evidence>
<dbReference type="Pfam" id="PF25973">
    <property type="entry name" value="BSH_CzcB"/>
    <property type="match status" value="1"/>
</dbReference>
<evidence type="ECO:0000256" key="3">
    <source>
        <dbReference type="SAM" id="Coils"/>
    </source>
</evidence>
<dbReference type="Pfam" id="PF25954">
    <property type="entry name" value="Beta-barrel_RND_2"/>
    <property type="match status" value="1"/>
</dbReference>
<dbReference type="Gene3D" id="2.40.50.100">
    <property type="match status" value="1"/>
</dbReference>
<dbReference type="PANTHER" id="PTHR30097:SF4">
    <property type="entry name" value="SLR6042 PROTEIN"/>
    <property type="match status" value="1"/>
</dbReference>
<protein>
    <submittedName>
        <fullName evidence="7">Cobalt-zinc-cadmium efflux system membrane fusion protein</fullName>
    </submittedName>
</protein>
<dbReference type="InterPro" id="IPR058647">
    <property type="entry name" value="BSH_CzcB-like"/>
</dbReference>
<dbReference type="Gene3D" id="1.10.287.470">
    <property type="entry name" value="Helix hairpin bin"/>
    <property type="match status" value="1"/>
</dbReference>
<dbReference type="InterPro" id="IPR058792">
    <property type="entry name" value="Beta-barrel_RND_2"/>
</dbReference>
<evidence type="ECO:0000256" key="2">
    <source>
        <dbReference type="ARBA" id="ARBA00022448"/>
    </source>
</evidence>
<evidence type="ECO:0000259" key="6">
    <source>
        <dbReference type="Pfam" id="PF25973"/>
    </source>
</evidence>
<evidence type="ECO:0000259" key="5">
    <source>
        <dbReference type="Pfam" id="PF25954"/>
    </source>
</evidence>
<dbReference type="FunFam" id="2.40.30.170:FF:000010">
    <property type="entry name" value="Efflux RND transporter periplasmic adaptor subunit"/>
    <property type="match status" value="1"/>
</dbReference>
<dbReference type="Gene3D" id="2.40.30.170">
    <property type="match status" value="1"/>
</dbReference>
<dbReference type="GO" id="GO:0016020">
    <property type="term" value="C:membrane"/>
    <property type="evidence" value="ECO:0007669"/>
    <property type="project" value="InterPro"/>
</dbReference>
<dbReference type="AlphaFoldDB" id="A0A4R3YCG3"/>
<organism evidence="7 8">
    <name type="scientific">Sulfurirhabdus autotrophica</name>
    <dbReference type="NCBI Taxonomy" id="1706046"/>
    <lineage>
        <taxon>Bacteria</taxon>
        <taxon>Pseudomonadati</taxon>
        <taxon>Pseudomonadota</taxon>
        <taxon>Betaproteobacteria</taxon>
        <taxon>Nitrosomonadales</taxon>
        <taxon>Sulfuricellaceae</taxon>
        <taxon>Sulfurirhabdus</taxon>
    </lineage>
</organism>
<evidence type="ECO:0000256" key="4">
    <source>
        <dbReference type="SAM" id="SignalP"/>
    </source>
</evidence>
<gene>
    <name evidence="7" type="ORF">EDC63_102201</name>
</gene>
<evidence type="ECO:0000313" key="7">
    <source>
        <dbReference type="EMBL" id="TCV89680.1"/>
    </source>
</evidence>
<feature type="coiled-coil region" evidence="3">
    <location>
        <begin position="154"/>
        <end position="181"/>
    </location>
</feature>
<dbReference type="EMBL" id="SMCO01000002">
    <property type="protein sequence ID" value="TCV89680.1"/>
    <property type="molecule type" value="Genomic_DNA"/>
</dbReference>
<dbReference type="GO" id="GO:0022857">
    <property type="term" value="F:transmembrane transporter activity"/>
    <property type="evidence" value="ECO:0007669"/>
    <property type="project" value="InterPro"/>
</dbReference>
<dbReference type="Gene3D" id="2.40.420.20">
    <property type="match status" value="1"/>
</dbReference>
<sequence length="385" mass="41967">MSLQFNLVKVAAIVAVLSASVAGIHFVGAAQENKAKPIPQTHLQPGEVKFAPNAPQLSLIKVATVSEVPLPVSEPFNGRITYDENVTARVTSPIAGRVLSSHVEVGDEVHRGTVLTEIDSPDFATAEADWRKAQADELRKKLAFDRAKTLFEGEVIARKDYESAEADYQQAKAETKRASLRMKSLNAVGKENGEFSLKSPIAGMVADKQINPGLEVRPDLPNPLFVITDLDRLWVMVDVPERNAAAIHAGQTVTLETDAYPDERFSATVDRVGLVLDPGTRRIQVRCSVRNSGHKLKPEMFARVSFLTDDHGKTAIPVPNTSLFIDGLYSYVFVEKRDGVFVKQRVNVAMKGHDKSFIDAGLANAERVVTEGAFLLNAEVAGDAQ</sequence>
<proteinExistence type="inferred from homology"/>